<protein>
    <submittedName>
        <fullName evidence="1">RES domain-containing protein</fullName>
    </submittedName>
</protein>
<dbReference type="Proteomes" id="UP000182412">
    <property type="component" value="Unassembled WGS sequence"/>
</dbReference>
<evidence type="ECO:0000313" key="2">
    <source>
        <dbReference type="Proteomes" id="UP000182412"/>
    </source>
</evidence>
<sequence length="268" mass="30973">MKCCCNCFYDAHIKKIFQNVVQKGKCDFCYSKNVPIIGIDDDNQVVRSIMALLDLYEVSNVEGAKSIEDALCDDWKIFNLNKNDTRKLIEAICENNSFRDSILHDKVIIPELNEEEFLNEHSITGGLSWDEFADYIKNVNRFHTNFNSGEFASYLSALVKVYKRGTVFYRGRIAQNSFGYKTEEMMAPPKDRRTAGRINPEGMLALYMSLDPKTILYEIRSNVYDYITIGKLVAKRDFRVVDLSGFEYLSPFDYVDGMEKFAVNFKIF</sequence>
<dbReference type="OrthoDB" id="648213at2"/>
<organism evidence="1 2">
    <name type="scientific">Selenomonas ruminantium</name>
    <dbReference type="NCBI Taxonomy" id="971"/>
    <lineage>
        <taxon>Bacteria</taxon>
        <taxon>Bacillati</taxon>
        <taxon>Bacillota</taxon>
        <taxon>Negativicutes</taxon>
        <taxon>Selenomonadales</taxon>
        <taxon>Selenomonadaceae</taxon>
        <taxon>Selenomonas</taxon>
    </lineage>
</organism>
<gene>
    <name evidence="1" type="ORF">SAMN05216366_11729</name>
</gene>
<proteinExistence type="predicted"/>
<accession>A0A1H0SED1</accession>
<dbReference type="AlphaFoldDB" id="A0A1H0SED1"/>
<dbReference type="EMBL" id="FNJQ01000017">
    <property type="protein sequence ID" value="SDP40070.1"/>
    <property type="molecule type" value="Genomic_DNA"/>
</dbReference>
<evidence type="ECO:0000313" key="1">
    <source>
        <dbReference type="EMBL" id="SDP40070.1"/>
    </source>
</evidence>
<reference evidence="1 2" key="1">
    <citation type="submission" date="2016-10" db="EMBL/GenBank/DDBJ databases">
        <authorList>
            <person name="de Groot N.N."/>
        </authorList>
    </citation>
    <scope>NUCLEOTIDE SEQUENCE [LARGE SCALE GENOMIC DNA]</scope>
    <source>
        <strain evidence="1 2">S137</strain>
    </source>
</reference>
<name>A0A1H0SED1_SELRU</name>